<dbReference type="InterPro" id="IPR052337">
    <property type="entry name" value="SAT4-like"/>
</dbReference>
<evidence type="ECO:0000256" key="12">
    <source>
        <dbReference type="ARBA" id="ARBA00023288"/>
    </source>
</evidence>
<dbReference type="PANTHER" id="PTHR33048">
    <property type="entry name" value="PTH11-LIKE INTEGRAL MEMBRANE PROTEIN (AFU_ORTHOLOGUE AFUA_5G11245)"/>
    <property type="match status" value="1"/>
</dbReference>
<evidence type="ECO:0000256" key="15">
    <source>
        <dbReference type="SAM" id="SignalP"/>
    </source>
</evidence>
<evidence type="ECO:0000256" key="13">
    <source>
        <dbReference type="ARBA" id="ARBA00038359"/>
    </source>
</evidence>
<dbReference type="Pfam" id="PF20684">
    <property type="entry name" value="Fung_rhodopsin"/>
    <property type="match status" value="1"/>
</dbReference>
<evidence type="ECO:0000256" key="10">
    <source>
        <dbReference type="ARBA" id="ARBA00023136"/>
    </source>
</evidence>
<accession>A0AA35LXU3</accession>
<protein>
    <recommendedName>
        <fullName evidence="16">CFEM domain-containing protein</fullName>
    </recommendedName>
</protein>
<proteinExistence type="inferred from homology"/>
<dbReference type="AlphaFoldDB" id="A0AA35LXU3"/>
<dbReference type="Pfam" id="PF05730">
    <property type="entry name" value="CFEM"/>
    <property type="match status" value="1"/>
</dbReference>
<comment type="similarity">
    <text evidence="13">Belongs to the SAT4 family.</text>
</comment>
<dbReference type="InterPro" id="IPR049326">
    <property type="entry name" value="Rhodopsin_dom_fungi"/>
</dbReference>
<dbReference type="GO" id="GO:0098552">
    <property type="term" value="C:side of membrane"/>
    <property type="evidence" value="ECO:0007669"/>
    <property type="project" value="UniProtKB-KW"/>
</dbReference>
<feature type="signal peptide" evidence="15">
    <location>
        <begin position="1"/>
        <end position="23"/>
    </location>
</feature>
<evidence type="ECO:0000256" key="6">
    <source>
        <dbReference type="ARBA" id="ARBA00022622"/>
    </source>
</evidence>
<evidence type="ECO:0000256" key="7">
    <source>
        <dbReference type="ARBA" id="ARBA00022692"/>
    </source>
</evidence>
<evidence type="ECO:0000259" key="16">
    <source>
        <dbReference type="SMART" id="SM00747"/>
    </source>
</evidence>
<reference evidence="17" key="1">
    <citation type="submission" date="2023-01" db="EMBL/GenBank/DDBJ databases">
        <authorList>
            <person name="Piombo E."/>
        </authorList>
    </citation>
    <scope>NUCLEOTIDE SEQUENCE</scope>
</reference>
<keyword evidence="8 15" id="KW-0732">Signal</keyword>
<evidence type="ECO:0000256" key="1">
    <source>
        <dbReference type="ARBA" id="ARBA00004141"/>
    </source>
</evidence>
<keyword evidence="12" id="KW-0449">Lipoprotein</keyword>
<organism evidence="17 18">
    <name type="scientific">Clonostachys chloroleuca</name>
    <dbReference type="NCBI Taxonomy" id="1926264"/>
    <lineage>
        <taxon>Eukaryota</taxon>
        <taxon>Fungi</taxon>
        <taxon>Dikarya</taxon>
        <taxon>Ascomycota</taxon>
        <taxon>Pezizomycotina</taxon>
        <taxon>Sordariomycetes</taxon>
        <taxon>Hypocreomycetidae</taxon>
        <taxon>Hypocreales</taxon>
        <taxon>Bionectriaceae</taxon>
        <taxon>Clonostachys</taxon>
    </lineage>
</organism>
<evidence type="ECO:0000256" key="8">
    <source>
        <dbReference type="ARBA" id="ARBA00022729"/>
    </source>
</evidence>
<evidence type="ECO:0000256" key="11">
    <source>
        <dbReference type="ARBA" id="ARBA00023157"/>
    </source>
</evidence>
<feature type="transmembrane region" description="Helical" evidence="14">
    <location>
        <begin position="239"/>
        <end position="265"/>
    </location>
</feature>
<keyword evidence="11" id="KW-1015">Disulfide bond</keyword>
<feature type="domain" description="CFEM" evidence="16">
    <location>
        <begin position="30"/>
        <end position="94"/>
    </location>
</feature>
<feature type="transmembrane region" description="Helical" evidence="14">
    <location>
        <begin position="285"/>
        <end position="307"/>
    </location>
</feature>
<keyword evidence="5" id="KW-0964">Secreted</keyword>
<comment type="subcellular location">
    <subcellularLocation>
        <location evidence="2">Membrane</location>
        <topology evidence="2">Lipid-anchor</topology>
        <topology evidence="2">GPI-anchor</topology>
    </subcellularLocation>
    <subcellularLocation>
        <location evidence="1">Membrane</location>
        <topology evidence="1">Multi-pass membrane protein</topology>
    </subcellularLocation>
    <subcellularLocation>
        <location evidence="3">Secreted</location>
    </subcellularLocation>
</comment>
<feature type="transmembrane region" description="Helical" evidence="14">
    <location>
        <begin position="207"/>
        <end position="227"/>
    </location>
</feature>
<dbReference type="InterPro" id="IPR008427">
    <property type="entry name" value="Extracellular_membr_CFEM_dom"/>
</dbReference>
<evidence type="ECO:0000256" key="4">
    <source>
        <dbReference type="ARBA" id="ARBA00010031"/>
    </source>
</evidence>
<evidence type="ECO:0000256" key="5">
    <source>
        <dbReference type="ARBA" id="ARBA00022525"/>
    </source>
</evidence>
<keyword evidence="6" id="KW-0325">Glycoprotein</keyword>
<feature type="transmembrane region" description="Helical" evidence="14">
    <location>
        <begin position="357"/>
        <end position="381"/>
    </location>
</feature>
<comment type="similarity">
    <text evidence="4">Belongs to the RBT5 family.</text>
</comment>
<keyword evidence="10 14" id="KW-0472">Membrane</keyword>
<dbReference type="GO" id="GO:0005576">
    <property type="term" value="C:extracellular region"/>
    <property type="evidence" value="ECO:0007669"/>
    <property type="project" value="UniProtKB-SubCell"/>
</dbReference>
<evidence type="ECO:0000256" key="9">
    <source>
        <dbReference type="ARBA" id="ARBA00022989"/>
    </source>
</evidence>
<keyword evidence="6" id="KW-0336">GPI-anchor</keyword>
<dbReference type="Proteomes" id="UP001160390">
    <property type="component" value="Unassembled WGS sequence"/>
</dbReference>
<keyword evidence="9 14" id="KW-1133">Transmembrane helix</keyword>
<feature type="chain" id="PRO_5041399003" description="CFEM domain-containing protein" evidence="15">
    <location>
        <begin position="24"/>
        <end position="493"/>
    </location>
</feature>
<dbReference type="SMART" id="SM00747">
    <property type="entry name" value="CFEM"/>
    <property type="match status" value="1"/>
</dbReference>
<dbReference type="PANTHER" id="PTHR33048:SF143">
    <property type="entry name" value="EXTRACELLULAR MEMBRANE PROTEIN CFEM DOMAIN-CONTAINING PROTEIN-RELATED"/>
    <property type="match status" value="1"/>
</dbReference>
<keyword evidence="18" id="KW-1185">Reference proteome</keyword>
<evidence type="ECO:0000256" key="3">
    <source>
        <dbReference type="ARBA" id="ARBA00004613"/>
    </source>
</evidence>
<evidence type="ECO:0000313" key="17">
    <source>
        <dbReference type="EMBL" id="CAI6084424.1"/>
    </source>
</evidence>
<keyword evidence="7 14" id="KW-0812">Transmembrane</keyword>
<evidence type="ECO:0000256" key="14">
    <source>
        <dbReference type="SAM" id="Phobius"/>
    </source>
</evidence>
<gene>
    <name evidence="17" type="ORF">CCHLO57077_00004906</name>
</gene>
<feature type="transmembrane region" description="Helical" evidence="14">
    <location>
        <begin position="319"/>
        <end position="341"/>
    </location>
</feature>
<dbReference type="EMBL" id="CABFNP030000754">
    <property type="protein sequence ID" value="CAI6084424.1"/>
    <property type="molecule type" value="Genomic_DNA"/>
</dbReference>
<comment type="caution">
    <text evidence="17">The sequence shown here is derived from an EMBL/GenBank/DDBJ whole genome shotgun (WGS) entry which is preliminary data.</text>
</comment>
<evidence type="ECO:0000313" key="18">
    <source>
        <dbReference type="Proteomes" id="UP001160390"/>
    </source>
</evidence>
<name>A0AA35LXU3_9HYPO</name>
<sequence length="493" mass="55413">MARLRAFVATLVLLLAFPHNVRGDNISLVELTKLPSCGSDCFLASLSDTTCTPADLSCICTDSTFQTLAYQCIQSKCTVHEAFETKKIEDEACDRPTRSRKGLLLIPLAAEIPAWACPWVHLYSRLATSSRLGVDDWVIIIVGVCGYSFVFTPSNRSGPQTNELCRTAFAHIIGSLVSQKAFGVDIWTLDPDALTMSFKLFYVNGTLYLVTLCLCKVSILFFYLRIFPSQKFRLFVNGALLLTILPTFVIMFLQIFQCIPIAYIWEGWQNPDYVGYCLNLNHLTFISTGFSIVQDLVILILPLPSLFKLNINIRDKIGLVFMFSLGLFATAISCLRTLYIINFDRSNTNPTWEYVDLIVWTGLEVAVTVIVACLPAIWVLLKRSVPWLSGSDRSGYIKTPSKTDVDSVGTRRPITKGDIRHMVMLHDNHDGEEDGARAELAPPPAAAHSAKKIWKLSDFGLWYFGYESAKKHQYEHNWVGFIEPLRNQSFLRA</sequence>
<evidence type="ECO:0000256" key="2">
    <source>
        <dbReference type="ARBA" id="ARBA00004589"/>
    </source>
</evidence>